<dbReference type="Pfam" id="PF01593">
    <property type="entry name" value="Amino_oxidase"/>
    <property type="match status" value="1"/>
</dbReference>
<comment type="subunit">
    <text evidence="3">Interacts with COX5B; this interaction may contribute to localize PYROXD2 to the inner face of the inner mitochondrial membrane.</text>
</comment>
<dbReference type="GO" id="GO:0005759">
    <property type="term" value="C:mitochondrial matrix"/>
    <property type="evidence" value="ECO:0007669"/>
    <property type="project" value="UniProtKB-SubCell"/>
</dbReference>
<dbReference type="AlphaFoldDB" id="A0A382J3P8"/>
<evidence type="ECO:0000259" key="5">
    <source>
        <dbReference type="Pfam" id="PF01593"/>
    </source>
</evidence>
<dbReference type="PANTHER" id="PTHR10668">
    <property type="entry name" value="PHYTOENE DEHYDROGENASE"/>
    <property type="match status" value="1"/>
</dbReference>
<evidence type="ECO:0000256" key="1">
    <source>
        <dbReference type="ARBA" id="ARBA00004305"/>
    </source>
</evidence>
<evidence type="ECO:0000256" key="4">
    <source>
        <dbReference type="ARBA" id="ARBA00040298"/>
    </source>
</evidence>
<dbReference type="PANTHER" id="PTHR10668:SF103">
    <property type="entry name" value="PYRIDINE NUCLEOTIDE-DISULFIDE OXIDOREDUCTASE DOMAIN-CONTAINING PROTEIN 2"/>
    <property type="match status" value="1"/>
</dbReference>
<dbReference type="InterPro" id="IPR002937">
    <property type="entry name" value="Amino_oxidase"/>
</dbReference>
<gene>
    <name evidence="6" type="ORF">METZ01_LOCUS258881</name>
</gene>
<organism evidence="6">
    <name type="scientific">marine metagenome</name>
    <dbReference type="NCBI Taxonomy" id="408172"/>
    <lineage>
        <taxon>unclassified sequences</taxon>
        <taxon>metagenomes</taxon>
        <taxon>ecological metagenomes</taxon>
    </lineage>
</organism>
<comment type="function">
    <text evidence="2">Probable oxidoreductase that may play a role as regulator of mitochondrial function.</text>
</comment>
<dbReference type="InterPro" id="IPR036188">
    <property type="entry name" value="FAD/NAD-bd_sf"/>
</dbReference>
<dbReference type="Gene3D" id="3.50.50.60">
    <property type="entry name" value="FAD/NAD(P)-binding domain"/>
    <property type="match status" value="1"/>
</dbReference>
<sequence>SIAGIHHHSFGPYAAGTGYNLLHQHVHGDGLFHNVQFVKGGTETFPSILKSCAESFNVEIKTSTKVISINTDQNECNGVTLENGEQIIAEQIVSSLDPNNTFMNLVGPSNLNPNFKTQINNIRYRGSTARIHFALNKLPEIKGISNEDMKTIFSISPSIKYLERASDSVKYGKIPDNPYVEFFIPSLLNPDFAPKGEHVLSTTVQYAPYHLRNSEWSDTVKNQLNINVLNTLEKVIPNIRSIIKYTKIISPLDLENEFGLTEGNLNHGEMTLDQFMFMRPTISSAQYRTPINNLYLCGAGTHPGGGLHGTNGFNAAREILKG</sequence>
<name>A0A382J3P8_9ZZZZ</name>
<feature type="domain" description="Amine oxidase" evidence="5">
    <location>
        <begin position="32"/>
        <end position="320"/>
    </location>
</feature>
<accession>A0A382J3P8</accession>
<evidence type="ECO:0000256" key="2">
    <source>
        <dbReference type="ARBA" id="ARBA00037217"/>
    </source>
</evidence>
<proteinExistence type="predicted"/>
<feature type="non-terminal residue" evidence="6">
    <location>
        <position position="1"/>
    </location>
</feature>
<evidence type="ECO:0000256" key="3">
    <source>
        <dbReference type="ARBA" id="ARBA00038825"/>
    </source>
</evidence>
<protein>
    <recommendedName>
        <fullName evidence="4">Pyridine nucleotide-disulfide oxidoreductase domain-containing protein 2</fullName>
    </recommendedName>
</protein>
<dbReference type="EMBL" id="UINC01071263">
    <property type="protein sequence ID" value="SVC06027.1"/>
    <property type="molecule type" value="Genomic_DNA"/>
</dbReference>
<dbReference type="SUPFAM" id="SSF51905">
    <property type="entry name" value="FAD/NAD(P)-binding domain"/>
    <property type="match status" value="1"/>
</dbReference>
<comment type="subcellular location">
    <subcellularLocation>
        <location evidence="1">Mitochondrion matrix</location>
    </subcellularLocation>
</comment>
<dbReference type="GO" id="GO:0016491">
    <property type="term" value="F:oxidoreductase activity"/>
    <property type="evidence" value="ECO:0007669"/>
    <property type="project" value="InterPro"/>
</dbReference>
<evidence type="ECO:0000313" key="6">
    <source>
        <dbReference type="EMBL" id="SVC06027.1"/>
    </source>
</evidence>
<reference evidence="6" key="1">
    <citation type="submission" date="2018-05" db="EMBL/GenBank/DDBJ databases">
        <authorList>
            <person name="Lanie J.A."/>
            <person name="Ng W.-L."/>
            <person name="Kazmierczak K.M."/>
            <person name="Andrzejewski T.M."/>
            <person name="Davidsen T.M."/>
            <person name="Wayne K.J."/>
            <person name="Tettelin H."/>
            <person name="Glass J.I."/>
            <person name="Rusch D."/>
            <person name="Podicherti R."/>
            <person name="Tsui H.-C.T."/>
            <person name="Winkler M.E."/>
        </authorList>
    </citation>
    <scope>NUCLEOTIDE SEQUENCE</scope>
</reference>